<proteinExistence type="predicted"/>
<organism evidence="1 2">
    <name type="scientific">Pacificimonas pallii</name>
    <dbReference type="NCBI Taxonomy" id="2827236"/>
    <lineage>
        <taxon>Bacteria</taxon>
        <taxon>Pseudomonadati</taxon>
        <taxon>Pseudomonadota</taxon>
        <taxon>Alphaproteobacteria</taxon>
        <taxon>Sphingomonadales</taxon>
        <taxon>Sphingosinicellaceae</taxon>
        <taxon>Pacificimonas</taxon>
    </lineage>
</organism>
<dbReference type="RefSeq" id="WP_218445681.1">
    <property type="nucleotide sequence ID" value="NZ_JAGSPA010000003.1"/>
</dbReference>
<evidence type="ECO:0000313" key="1">
    <source>
        <dbReference type="EMBL" id="MBV7256858.1"/>
    </source>
</evidence>
<evidence type="ECO:0008006" key="3">
    <source>
        <dbReference type="Google" id="ProtNLM"/>
    </source>
</evidence>
<sequence>MKPLRKRSKLALKDIGDIAATIAVVPLAKQNFVASAVIAFAKDPNPKRLLKIGKAEFWEPDLPGLRKRENTAEDNLLAARERFFAARAELAETHAAHSALTDSFSSQLGKEAADREFAHIRDEEWDEVHGDAANLLKATGDGIRYIAAFITFDMTELPFKKDEAEKERRFLQRRIAEIETIRRQYDESSRKIGKGISLLESEMAALRAELAAKGIDKDFGGLDKLHLERAMLETRLEIAVAMLGDGIDPNRIQMATGLTTDEIAALPQPEPAEDTGSADPRDAARAMLIGGAEPLYVAELTGIDEDEILEIRSGLGITENTDTAAGAH</sequence>
<reference evidence="1 2" key="1">
    <citation type="submission" date="2021-04" db="EMBL/GenBank/DDBJ databases">
        <authorList>
            <person name="Pira H."/>
            <person name="Risdian C."/>
            <person name="Wink J."/>
        </authorList>
    </citation>
    <scope>NUCLEOTIDE SEQUENCE [LARGE SCALE GENOMIC DNA]</scope>
    <source>
        <strain evidence="1 2">WHA3</strain>
    </source>
</reference>
<gene>
    <name evidence="1" type="ORF">KCG44_08670</name>
</gene>
<dbReference type="Proteomes" id="UP000722336">
    <property type="component" value="Unassembled WGS sequence"/>
</dbReference>
<keyword evidence="2" id="KW-1185">Reference proteome</keyword>
<protein>
    <recommendedName>
        <fullName evidence="3">Phage protein</fullName>
    </recommendedName>
</protein>
<evidence type="ECO:0000313" key="2">
    <source>
        <dbReference type="Proteomes" id="UP000722336"/>
    </source>
</evidence>
<accession>A0ABS6SEM5</accession>
<name>A0ABS6SEM5_9SPHN</name>
<comment type="caution">
    <text evidence="1">The sequence shown here is derived from an EMBL/GenBank/DDBJ whole genome shotgun (WGS) entry which is preliminary data.</text>
</comment>
<dbReference type="EMBL" id="JAGSPA010000003">
    <property type="protein sequence ID" value="MBV7256858.1"/>
    <property type="molecule type" value="Genomic_DNA"/>
</dbReference>